<sequence length="214" mass="23454">MSSFQAQSGQCIRVLIADDHVTVLEGLAAIIGRQQDMCVVAQASDGAMAVALWQQHKPDIALLDMRMPHLDGASAIAEIRRLDTSARVILLTTFNTDNDICRAIKAGAKGYLQKEARREELLQCIRTVHAGQLAFPADVTIRLASELTEQPLTEREQAVLALLASGKSNREMAAILFISETTVKSHLRNIFNKLNVISRTEAIATALRRGLIQI</sequence>
<evidence type="ECO:0000313" key="5">
    <source>
        <dbReference type="EMBL" id="NAW63698.1"/>
    </source>
</evidence>
<dbReference type="GO" id="GO:0003677">
    <property type="term" value="F:DNA binding"/>
    <property type="evidence" value="ECO:0007669"/>
    <property type="project" value="UniProtKB-KW"/>
</dbReference>
<evidence type="ECO:0000256" key="2">
    <source>
        <dbReference type="ARBA" id="ARBA00023015"/>
    </source>
</evidence>
<dbReference type="AlphaFoldDB" id="A0A7X4WU09"/>
<keyword evidence="3" id="KW-0238">DNA-binding</keyword>
<dbReference type="CDD" id="cd17535">
    <property type="entry name" value="REC_NarL-like"/>
    <property type="match status" value="1"/>
</dbReference>
<protein>
    <submittedName>
        <fullName evidence="5">Response regulator</fullName>
    </submittedName>
</protein>
<dbReference type="SUPFAM" id="SSF46894">
    <property type="entry name" value="C-terminal effector domain of the bipartite response regulators"/>
    <property type="match status" value="1"/>
</dbReference>
<proteinExistence type="predicted"/>
<dbReference type="RefSeq" id="WP_161442060.1">
    <property type="nucleotide sequence ID" value="NZ_WXWV01000366.1"/>
</dbReference>
<dbReference type="FunFam" id="1.10.10.10:FF:000153">
    <property type="entry name" value="LuxR family transcriptional regulator"/>
    <property type="match status" value="1"/>
</dbReference>
<name>A0A7X4WU09_9GAMM</name>
<dbReference type="SMART" id="SM00448">
    <property type="entry name" value="REC"/>
    <property type="match status" value="1"/>
</dbReference>
<accession>A0A7X4WU09</accession>
<evidence type="ECO:0000313" key="6">
    <source>
        <dbReference type="Proteomes" id="UP000465712"/>
    </source>
</evidence>
<dbReference type="Gene3D" id="3.40.50.2300">
    <property type="match status" value="1"/>
</dbReference>
<dbReference type="InterPro" id="IPR016032">
    <property type="entry name" value="Sig_transdc_resp-reg_C-effctor"/>
</dbReference>
<dbReference type="PANTHER" id="PTHR43214">
    <property type="entry name" value="TWO-COMPONENT RESPONSE REGULATOR"/>
    <property type="match status" value="1"/>
</dbReference>
<dbReference type="PROSITE" id="PS50110">
    <property type="entry name" value="RESPONSE_REGULATORY"/>
    <property type="match status" value="1"/>
</dbReference>
<dbReference type="InterPro" id="IPR011006">
    <property type="entry name" value="CheY-like_superfamily"/>
</dbReference>
<dbReference type="PROSITE" id="PS50043">
    <property type="entry name" value="HTH_LUXR_2"/>
    <property type="match status" value="1"/>
</dbReference>
<evidence type="ECO:0000256" key="4">
    <source>
        <dbReference type="ARBA" id="ARBA00023163"/>
    </source>
</evidence>
<keyword evidence="4" id="KW-0804">Transcription</keyword>
<dbReference type="InterPro" id="IPR000792">
    <property type="entry name" value="Tscrpt_reg_LuxR_C"/>
</dbReference>
<dbReference type="Pfam" id="PF00072">
    <property type="entry name" value="Response_reg"/>
    <property type="match status" value="1"/>
</dbReference>
<dbReference type="InterPro" id="IPR039420">
    <property type="entry name" value="WalR-like"/>
</dbReference>
<reference evidence="5 6" key="1">
    <citation type="submission" date="2017-05" db="EMBL/GenBank/DDBJ databases">
        <title>High clonality and local adaptation shapes Vibrionaceae linages within an endangered oasis.</title>
        <authorList>
            <person name="Vazquez-Rosas-Landa M."/>
        </authorList>
    </citation>
    <scope>NUCLEOTIDE SEQUENCE [LARGE SCALE GENOMIC DNA]</scope>
    <source>
        <strain evidence="5 6">P46_P4S1P180</strain>
    </source>
</reference>
<dbReference type="GO" id="GO:0000160">
    <property type="term" value="P:phosphorelay signal transduction system"/>
    <property type="evidence" value="ECO:0007669"/>
    <property type="project" value="InterPro"/>
</dbReference>
<dbReference type="SMART" id="SM00421">
    <property type="entry name" value="HTH_LUXR"/>
    <property type="match status" value="1"/>
</dbReference>
<organism evidence="5 6">
    <name type="scientific">Photobacterium halotolerans</name>
    <dbReference type="NCBI Taxonomy" id="265726"/>
    <lineage>
        <taxon>Bacteria</taxon>
        <taxon>Pseudomonadati</taxon>
        <taxon>Pseudomonadota</taxon>
        <taxon>Gammaproteobacteria</taxon>
        <taxon>Vibrionales</taxon>
        <taxon>Vibrionaceae</taxon>
        <taxon>Photobacterium</taxon>
    </lineage>
</organism>
<dbReference type="InterPro" id="IPR058245">
    <property type="entry name" value="NreC/VraR/RcsB-like_REC"/>
</dbReference>
<keyword evidence="2" id="KW-0805">Transcription regulation</keyword>
<dbReference type="PRINTS" id="PR00038">
    <property type="entry name" value="HTHLUXR"/>
</dbReference>
<keyword evidence="1" id="KW-0597">Phosphoprotein</keyword>
<dbReference type="InterPro" id="IPR001789">
    <property type="entry name" value="Sig_transdc_resp-reg_receiver"/>
</dbReference>
<dbReference type="GO" id="GO:0006355">
    <property type="term" value="P:regulation of DNA-templated transcription"/>
    <property type="evidence" value="ECO:0007669"/>
    <property type="project" value="InterPro"/>
</dbReference>
<dbReference type="SUPFAM" id="SSF52172">
    <property type="entry name" value="CheY-like"/>
    <property type="match status" value="1"/>
</dbReference>
<evidence type="ECO:0000256" key="1">
    <source>
        <dbReference type="ARBA" id="ARBA00022553"/>
    </source>
</evidence>
<dbReference type="Pfam" id="PF00196">
    <property type="entry name" value="GerE"/>
    <property type="match status" value="1"/>
</dbReference>
<evidence type="ECO:0000256" key="3">
    <source>
        <dbReference type="ARBA" id="ARBA00023125"/>
    </source>
</evidence>
<dbReference type="PANTHER" id="PTHR43214:SF43">
    <property type="entry name" value="TWO-COMPONENT RESPONSE REGULATOR"/>
    <property type="match status" value="1"/>
</dbReference>
<dbReference type="EMBL" id="WXWW01000010">
    <property type="protein sequence ID" value="NAW63698.1"/>
    <property type="molecule type" value="Genomic_DNA"/>
</dbReference>
<dbReference type="CDD" id="cd06170">
    <property type="entry name" value="LuxR_C_like"/>
    <property type="match status" value="1"/>
</dbReference>
<dbReference type="Proteomes" id="UP000465712">
    <property type="component" value="Unassembled WGS sequence"/>
</dbReference>
<gene>
    <name evidence="5" type="ORF">CAG72_00555</name>
</gene>
<comment type="caution">
    <text evidence="5">The sequence shown here is derived from an EMBL/GenBank/DDBJ whole genome shotgun (WGS) entry which is preliminary data.</text>
</comment>